<comment type="caution">
    <text evidence="2">The sequence shown here is derived from an EMBL/GenBank/DDBJ whole genome shotgun (WGS) entry which is preliminary data.</text>
</comment>
<dbReference type="EMBL" id="JACXAD010000003">
    <property type="protein sequence ID" value="MBD2767018.1"/>
    <property type="molecule type" value="Genomic_DNA"/>
</dbReference>
<organism evidence="2 3">
    <name type="scientific">Hymenobacter montanus</name>
    <dbReference type="NCBI Taxonomy" id="2771359"/>
    <lineage>
        <taxon>Bacteria</taxon>
        <taxon>Pseudomonadati</taxon>
        <taxon>Bacteroidota</taxon>
        <taxon>Cytophagia</taxon>
        <taxon>Cytophagales</taxon>
        <taxon>Hymenobacteraceae</taxon>
        <taxon>Hymenobacter</taxon>
    </lineage>
</organism>
<feature type="domain" description="Transposase IS4-like" evidence="1">
    <location>
        <begin position="13"/>
        <end position="170"/>
    </location>
</feature>
<dbReference type="Proteomes" id="UP000612233">
    <property type="component" value="Unassembled WGS sequence"/>
</dbReference>
<proteinExistence type="predicted"/>
<evidence type="ECO:0000313" key="3">
    <source>
        <dbReference type="Proteomes" id="UP000612233"/>
    </source>
</evidence>
<dbReference type="AlphaFoldDB" id="A0A927GI25"/>
<dbReference type="RefSeq" id="WP_191003845.1">
    <property type="nucleotide sequence ID" value="NZ_JACXAD010000003.1"/>
</dbReference>
<reference evidence="2" key="1">
    <citation type="submission" date="2020-09" db="EMBL/GenBank/DDBJ databases">
        <authorList>
            <person name="Kim M.K."/>
        </authorList>
    </citation>
    <scope>NUCLEOTIDE SEQUENCE</scope>
    <source>
        <strain evidence="2">BT664</strain>
    </source>
</reference>
<sequence>MVGDCRVGEKKSPCPSAVILDTQSVKNTPTSTQAVGFDAGKGIKGRKRLVVVDTLGNLLVAQVVSADPHDGAIGVAFWDRYGPAHPLLHAVQVAYVDGTFLGRFRDHLALAYQIRVEKPAQIVKQLTNFCLHQKRWIVERTIAWLNVNRRLSKDYERCTARASAWLYLANIRRILKFC</sequence>
<gene>
    <name evidence="2" type="ORF">IC235_03810</name>
</gene>
<protein>
    <submittedName>
        <fullName evidence="2">Transposase</fullName>
    </submittedName>
</protein>
<keyword evidence="3" id="KW-1185">Reference proteome</keyword>
<dbReference type="PANTHER" id="PTHR30007">
    <property type="entry name" value="PHP DOMAIN PROTEIN"/>
    <property type="match status" value="1"/>
</dbReference>
<name>A0A927GI25_9BACT</name>
<dbReference type="Pfam" id="PF01609">
    <property type="entry name" value="DDE_Tnp_1"/>
    <property type="match status" value="1"/>
</dbReference>
<dbReference type="GO" id="GO:0004803">
    <property type="term" value="F:transposase activity"/>
    <property type="evidence" value="ECO:0007669"/>
    <property type="project" value="InterPro"/>
</dbReference>
<evidence type="ECO:0000313" key="2">
    <source>
        <dbReference type="EMBL" id="MBD2767018.1"/>
    </source>
</evidence>
<dbReference type="InterPro" id="IPR002559">
    <property type="entry name" value="Transposase_11"/>
</dbReference>
<dbReference type="GO" id="GO:0006313">
    <property type="term" value="P:DNA transposition"/>
    <property type="evidence" value="ECO:0007669"/>
    <property type="project" value="InterPro"/>
</dbReference>
<dbReference type="PANTHER" id="PTHR30007:SF0">
    <property type="entry name" value="TRANSPOSASE"/>
    <property type="match status" value="1"/>
</dbReference>
<dbReference type="GO" id="GO:0003677">
    <property type="term" value="F:DNA binding"/>
    <property type="evidence" value="ECO:0007669"/>
    <property type="project" value="InterPro"/>
</dbReference>
<accession>A0A927GI25</accession>
<evidence type="ECO:0000259" key="1">
    <source>
        <dbReference type="Pfam" id="PF01609"/>
    </source>
</evidence>